<dbReference type="InterPro" id="IPR004358">
    <property type="entry name" value="Sig_transdc_His_kin-like_C"/>
</dbReference>
<keyword evidence="5" id="KW-0808">Transferase</keyword>
<dbReference type="SUPFAM" id="SSF55781">
    <property type="entry name" value="GAF domain-like"/>
    <property type="match status" value="1"/>
</dbReference>
<evidence type="ECO:0000256" key="10">
    <source>
        <dbReference type="ARBA" id="ARBA00023136"/>
    </source>
</evidence>
<evidence type="ECO:0000256" key="11">
    <source>
        <dbReference type="PROSITE-ProRule" id="PRU00169"/>
    </source>
</evidence>
<sequence>MLNTQLHAPRKARSLKLGYWFILCTVLCFGWYVDTVNYNRLIEVERSRAYEEVNVYRTQIEGVLAANIQLVRGLAIALTNEAQLDQKRFEYIAQPLFRSSNVLRNLGAAPDMILSMTYPLKGNEKALGLNYLTHPTQSKDAIRARDSKKIVLAGPLTLIQGGEALIARVPVYNPDDTFWGLLSIVIDMKKLFKAVNLDMLDANYRIAIRGKNGLGEQGAFFHGNEDILHLQPLTFNIAIASGKWQLYAVPRFGWEPEVSAIWPFRLALLTIILLFISAFIFFNKLIKQLHDNAQTLTSMGNLAEVGAWSVDLKTRNITWSEVTKRIFEVPDHYQATWMSSTEFFKEGLHRRNFQRAIEQTIKHGTSFEEELIIVTAQGHERWILMKGKANQNNQWTVEIFGSVQNIQTRKNMEIEHDKIARNNELLAQLSSHDAVLNNHVDNAQSLAVDAICQGLNASRASIWVFNEEKTLLIPSCFSNTRQDSLQHFPPWRKNHLPELFHNVQRNQLIRANFAHSHECTLGLSEHYLGPFEVNALFGCTITYKDNVIGLLCAEYTLPNPDWGHSDERFIRAISAMLGSLFASQEQQKAKQQALMAKEIAEQSAKIKADFLASMSHEIRTPMNGILGMLDIVLNSNIDQSQRHHLNLAQNSAGSLLTIINDILDFSKIEAGKLDIEVIECDLIQILSDSISNFAPKAIEQHTELFIDSRNMQVQHAKTDPHRLKQVLNNLLSNAIKFTEHGKVTLTCYTEQQPASMRLWCSIEDSGVGISKTQLDKIFDSFTQADPSTTRRFGGTGLGLTIARQLCQLLGGALNAYSKLGVGSTFTFYIDLHEAKEIAPLNTPCDGLCIIDPHQQHELAAHHLLDAWRIPSEHFESLPAAMALLQEKRLTSPAIIIAESIVNDASDYQLSLLKKVTQQPDCCFAVISNKLSSNERFSHLDPDLVFLQPLTPANALKLCTLSTTKEAIPPAKLGAIDARILLVEDNKVNQVVALALLKRLNAKITCVDNGRLAIEHLKHASRYDVILMDCQMPELDGYQTTGQIRQAVAGQSHQSTPIIALTANAMQGDKEKCLAAGMDDYLSKPIEFTDLEKALRKWTQEVSQTTADSVK</sequence>
<evidence type="ECO:0000256" key="12">
    <source>
        <dbReference type="SAM" id="Phobius"/>
    </source>
</evidence>
<dbReference type="Pfam" id="PF00072">
    <property type="entry name" value="Response_reg"/>
    <property type="match status" value="1"/>
</dbReference>
<evidence type="ECO:0000256" key="2">
    <source>
        <dbReference type="ARBA" id="ARBA00004370"/>
    </source>
</evidence>
<proteinExistence type="predicted"/>
<evidence type="ECO:0000313" key="16">
    <source>
        <dbReference type="EMBL" id="MBE0366675.1"/>
    </source>
</evidence>
<dbReference type="SUPFAM" id="SSF55874">
    <property type="entry name" value="ATPase domain of HSP90 chaperone/DNA topoisomerase II/histidine kinase"/>
    <property type="match status" value="1"/>
</dbReference>
<dbReference type="RefSeq" id="WP_192506188.1">
    <property type="nucleotide sequence ID" value="NZ_AQGV01000010.1"/>
</dbReference>
<dbReference type="Pfam" id="PF01590">
    <property type="entry name" value="GAF"/>
    <property type="match status" value="1"/>
</dbReference>
<dbReference type="Pfam" id="PF00512">
    <property type="entry name" value="HisKA"/>
    <property type="match status" value="1"/>
</dbReference>
<evidence type="ECO:0000259" key="14">
    <source>
        <dbReference type="PROSITE" id="PS50110"/>
    </source>
</evidence>
<gene>
    <name evidence="16" type="ORF">PAUR_a3726</name>
</gene>
<dbReference type="PROSITE" id="PS50839">
    <property type="entry name" value="CHASE"/>
    <property type="match status" value="1"/>
</dbReference>
<evidence type="ECO:0000256" key="4">
    <source>
        <dbReference type="ARBA" id="ARBA00022553"/>
    </source>
</evidence>
<dbReference type="Pfam" id="PF03924">
    <property type="entry name" value="CHASE"/>
    <property type="match status" value="1"/>
</dbReference>
<keyword evidence="7" id="KW-0418">Kinase</keyword>
<evidence type="ECO:0000259" key="13">
    <source>
        <dbReference type="PROSITE" id="PS50109"/>
    </source>
</evidence>
<dbReference type="Gene3D" id="1.10.287.130">
    <property type="match status" value="1"/>
</dbReference>
<dbReference type="InterPro" id="IPR003594">
    <property type="entry name" value="HATPase_dom"/>
</dbReference>
<keyword evidence="6 12" id="KW-0812">Transmembrane</keyword>
<evidence type="ECO:0000256" key="1">
    <source>
        <dbReference type="ARBA" id="ARBA00000085"/>
    </source>
</evidence>
<evidence type="ECO:0000256" key="8">
    <source>
        <dbReference type="ARBA" id="ARBA00022989"/>
    </source>
</evidence>
<evidence type="ECO:0000259" key="15">
    <source>
        <dbReference type="PROSITE" id="PS50839"/>
    </source>
</evidence>
<dbReference type="Gene3D" id="3.30.450.20">
    <property type="entry name" value="PAS domain"/>
    <property type="match status" value="1"/>
</dbReference>
<dbReference type="PRINTS" id="PR00344">
    <property type="entry name" value="BCTRLSENSOR"/>
</dbReference>
<dbReference type="SMART" id="SM00448">
    <property type="entry name" value="REC"/>
    <property type="match status" value="1"/>
</dbReference>
<dbReference type="EMBL" id="AQGV01000010">
    <property type="protein sequence ID" value="MBE0366675.1"/>
    <property type="molecule type" value="Genomic_DNA"/>
</dbReference>
<feature type="domain" description="Response regulatory" evidence="14">
    <location>
        <begin position="978"/>
        <end position="1098"/>
    </location>
</feature>
<keyword evidence="8 12" id="KW-1133">Transmembrane helix</keyword>
<evidence type="ECO:0000256" key="5">
    <source>
        <dbReference type="ARBA" id="ARBA00022679"/>
    </source>
</evidence>
<reference evidence="16 17" key="1">
    <citation type="submission" date="2015-03" db="EMBL/GenBank/DDBJ databases">
        <title>Genome sequence of Pseudoalteromonas aurantia.</title>
        <authorList>
            <person name="Xie B.-B."/>
            <person name="Rong J.-C."/>
            <person name="Qin Q.-L."/>
            <person name="Zhang Y.-Z."/>
        </authorList>
    </citation>
    <scope>NUCLEOTIDE SEQUENCE [LARGE SCALE GENOMIC DNA]</scope>
    <source>
        <strain evidence="16 17">208</strain>
    </source>
</reference>
<dbReference type="InterPro" id="IPR001789">
    <property type="entry name" value="Sig_transdc_resp-reg_receiver"/>
</dbReference>
<dbReference type="InterPro" id="IPR005467">
    <property type="entry name" value="His_kinase_dom"/>
</dbReference>
<dbReference type="InterPro" id="IPR036097">
    <property type="entry name" value="HisK_dim/P_sf"/>
</dbReference>
<feature type="transmembrane region" description="Helical" evidence="12">
    <location>
        <begin position="17"/>
        <end position="33"/>
    </location>
</feature>
<organism evidence="16 17">
    <name type="scientific">Pseudoalteromonas aurantia 208</name>
    <dbReference type="NCBI Taxonomy" id="1314867"/>
    <lineage>
        <taxon>Bacteria</taxon>
        <taxon>Pseudomonadati</taxon>
        <taxon>Pseudomonadota</taxon>
        <taxon>Gammaproteobacteria</taxon>
        <taxon>Alteromonadales</taxon>
        <taxon>Pseudoalteromonadaceae</taxon>
        <taxon>Pseudoalteromonas</taxon>
    </lineage>
</organism>
<evidence type="ECO:0000256" key="7">
    <source>
        <dbReference type="ARBA" id="ARBA00022777"/>
    </source>
</evidence>
<dbReference type="InterPro" id="IPR006189">
    <property type="entry name" value="CHASE_dom"/>
</dbReference>
<keyword evidence="10 12" id="KW-0472">Membrane</keyword>
<dbReference type="PROSITE" id="PS50110">
    <property type="entry name" value="RESPONSE_REGULATORY"/>
    <property type="match status" value="1"/>
</dbReference>
<dbReference type="InterPro" id="IPR042240">
    <property type="entry name" value="CHASE_sf"/>
</dbReference>
<dbReference type="Gene3D" id="3.30.450.40">
    <property type="match status" value="1"/>
</dbReference>
<dbReference type="Gene3D" id="3.30.565.10">
    <property type="entry name" value="Histidine kinase-like ATPase, C-terminal domain"/>
    <property type="match status" value="1"/>
</dbReference>
<dbReference type="PANTHER" id="PTHR45339">
    <property type="entry name" value="HYBRID SIGNAL TRANSDUCTION HISTIDINE KINASE J"/>
    <property type="match status" value="1"/>
</dbReference>
<dbReference type="SMART" id="SM00387">
    <property type="entry name" value="HATPase_c"/>
    <property type="match status" value="1"/>
</dbReference>
<dbReference type="Proteomes" id="UP000615755">
    <property type="component" value="Unassembled WGS sequence"/>
</dbReference>
<evidence type="ECO:0000256" key="9">
    <source>
        <dbReference type="ARBA" id="ARBA00023012"/>
    </source>
</evidence>
<feature type="modified residue" description="4-aspartylphosphate" evidence="11">
    <location>
        <position position="1028"/>
    </location>
</feature>
<dbReference type="SUPFAM" id="SSF47384">
    <property type="entry name" value="Homodimeric domain of signal transducing histidine kinase"/>
    <property type="match status" value="1"/>
</dbReference>
<dbReference type="InterPro" id="IPR011006">
    <property type="entry name" value="CheY-like_superfamily"/>
</dbReference>
<dbReference type="PANTHER" id="PTHR45339:SF1">
    <property type="entry name" value="HYBRID SIGNAL TRANSDUCTION HISTIDINE KINASE J"/>
    <property type="match status" value="1"/>
</dbReference>
<dbReference type="EC" id="2.7.13.3" evidence="3"/>
<dbReference type="SMART" id="SM00388">
    <property type="entry name" value="HisKA"/>
    <property type="match status" value="1"/>
</dbReference>
<dbReference type="InterPro" id="IPR029016">
    <property type="entry name" value="GAF-like_dom_sf"/>
</dbReference>
<dbReference type="InterPro" id="IPR035965">
    <property type="entry name" value="PAS-like_dom_sf"/>
</dbReference>
<dbReference type="CDD" id="cd00082">
    <property type="entry name" value="HisKA"/>
    <property type="match status" value="1"/>
</dbReference>
<name>A0ABR9E6P9_9GAMM</name>
<accession>A0ABR9E6P9</accession>
<feature type="domain" description="CHASE" evidence="15">
    <location>
        <begin position="110"/>
        <end position="200"/>
    </location>
</feature>
<comment type="caution">
    <text evidence="16">The sequence shown here is derived from an EMBL/GenBank/DDBJ whole genome shotgun (WGS) entry which is preliminary data.</text>
</comment>
<evidence type="ECO:0000256" key="6">
    <source>
        <dbReference type="ARBA" id="ARBA00022692"/>
    </source>
</evidence>
<dbReference type="SUPFAM" id="SSF52172">
    <property type="entry name" value="CheY-like"/>
    <property type="match status" value="1"/>
</dbReference>
<feature type="transmembrane region" description="Helical" evidence="12">
    <location>
        <begin position="262"/>
        <end position="282"/>
    </location>
</feature>
<dbReference type="Gene3D" id="3.40.50.2300">
    <property type="match status" value="1"/>
</dbReference>
<keyword evidence="9" id="KW-0902">Two-component regulatory system</keyword>
<comment type="subcellular location">
    <subcellularLocation>
        <location evidence="2">Membrane</location>
    </subcellularLocation>
</comment>
<dbReference type="InterPro" id="IPR003661">
    <property type="entry name" value="HisK_dim/P_dom"/>
</dbReference>
<dbReference type="SUPFAM" id="SSF55785">
    <property type="entry name" value="PYP-like sensor domain (PAS domain)"/>
    <property type="match status" value="1"/>
</dbReference>
<dbReference type="Pfam" id="PF02518">
    <property type="entry name" value="HATPase_c"/>
    <property type="match status" value="1"/>
</dbReference>
<keyword evidence="4 11" id="KW-0597">Phosphoprotein</keyword>
<dbReference type="PROSITE" id="PS50109">
    <property type="entry name" value="HIS_KIN"/>
    <property type="match status" value="1"/>
</dbReference>
<dbReference type="SMART" id="SM00065">
    <property type="entry name" value="GAF"/>
    <property type="match status" value="1"/>
</dbReference>
<dbReference type="CDD" id="cd16922">
    <property type="entry name" value="HATPase_EvgS-ArcB-TorS-like"/>
    <property type="match status" value="1"/>
</dbReference>
<evidence type="ECO:0000313" key="17">
    <source>
        <dbReference type="Proteomes" id="UP000615755"/>
    </source>
</evidence>
<feature type="domain" description="Histidine kinase" evidence="13">
    <location>
        <begin position="613"/>
        <end position="833"/>
    </location>
</feature>
<dbReference type="CDD" id="cd17546">
    <property type="entry name" value="REC_hyHK_CKI1_RcsC-like"/>
    <property type="match status" value="1"/>
</dbReference>
<comment type="catalytic activity">
    <reaction evidence="1">
        <text>ATP + protein L-histidine = ADP + protein N-phospho-L-histidine.</text>
        <dbReference type="EC" id="2.7.13.3"/>
    </reaction>
</comment>
<dbReference type="SMART" id="SM01079">
    <property type="entry name" value="CHASE"/>
    <property type="match status" value="1"/>
</dbReference>
<evidence type="ECO:0000256" key="3">
    <source>
        <dbReference type="ARBA" id="ARBA00012438"/>
    </source>
</evidence>
<protein>
    <recommendedName>
        <fullName evidence="3">histidine kinase</fullName>
        <ecNumber evidence="3">2.7.13.3</ecNumber>
    </recommendedName>
</protein>
<dbReference type="Gene3D" id="3.30.450.350">
    <property type="entry name" value="CHASE domain"/>
    <property type="match status" value="1"/>
</dbReference>
<dbReference type="InterPro" id="IPR003018">
    <property type="entry name" value="GAF"/>
</dbReference>
<dbReference type="InterPro" id="IPR036890">
    <property type="entry name" value="HATPase_C_sf"/>
</dbReference>
<keyword evidence="17" id="KW-1185">Reference proteome</keyword>